<sequence length="564" mass="62693">MELTNGVCLDINECATGQVTCGDGQICLNTKGSYRCICKRGYKAEGPKCVDVDECATGIAFCPPGNVCRNLPGTYICSSPNTCPAGKEKRGSDCVDIDECATGQARCPPTTRCVNADGSYRCVPCPAGRKLENNQCVDIDECVNGNICGSGSRCVNTEGSYKCVQMSCGPGKTLQPGTGCVDIDECTEGSYPCAADQTCQNVFGSYRCQASAIKCSRGYEPQNGRCVVDIDECASGIARCGREQFCENVEGAYRCVTCRTGYRFTNGRCVDRDECRIGVVCAHECTNTPGSFICSCRRGFKLEPDKRSCRDIDECSLPNPPCQHECRNRYGSYQCYCKDGYTLAADKRSCDDIDECRGQQYSSVGLYSPCQYQCLNSPGSYRCTCPAGYKLSGGRNCYDIDECTETPNICTRPDTVCRNAFGYYRCIPFVCPPKYYKKEGDNGCKLIDTCSEIPDCASIREKGLRFYTFSLRKGEESKKLFDYSLWTRGYQETVTIQYRFASGNEKGHFEIRRLNQNQVEIWTRITMTEEAEYVLQFYGEVIVGGKLESRYRSTLYVFVSRYPF</sequence>
<evidence type="ECO:0000259" key="11">
    <source>
        <dbReference type="PROSITE" id="PS50026"/>
    </source>
</evidence>
<dbReference type="FunFam" id="2.10.25.10:FF:000005">
    <property type="entry name" value="Fibrillin 2"/>
    <property type="match status" value="1"/>
</dbReference>
<dbReference type="InParanoid" id="A7RVN4"/>
<dbReference type="Gene3D" id="2.10.25.10">
    <property type="entry name" value="Laminin"/>
    <property type="match status" value="10"/>
</dbReference>
<dbReference type="InterPro" id="IPR050751">
    <property type="entry name" value="ECM_structural_protein"/>
</dbReference>
<dbReference type="PROSITE" id="PS50026">
    <property type="entry name" value="EGF_3"/>
    <property type="match status" value="3"/>
</dbReference>
<keyword evidence="4 10" id="KW-0245">EGF-like domain</keyword>
<dbReference type="SUPFAM" id="SSF57196">
    <property type="entry name" value="EGF/Laminin"/>
    <property type="match status" value="4"/>
</dbReference>
<reference evidence="12 13" key="1">
    <citation type="journal article" date="2007" name="Science">
        <title>Sea anemone genome reveals ancestral eumetazoan gene repertoire and genomic organization.</title>
        <authorList>
            <person name="Putnam N.H."/>
            <person name="Srivastava M."/>
            <person name="Hellsten U."/>
            <person name="Dirks B."/>
            <person name="Chapman J."/>
            <person name="Salamov A."/>
            <person name="Terry A."/>
            <person name="Shapiro H."/>
            <person name="Lindquist E."/>
            <person name="Kapitonov V.V."/>
            <person name="Jurka J."/>
            <person name="Genikhovich G."/>
            <person name="Grigoriev I.V."/>
            <person name="Lucas S.M."/>
            <person name="Steele R.E."/>
            <person name="Finnerty J.R."/>
            <person name="Technau U."/>
            <person name="Martindale M.Q."/>
            <person name="Rokhsar D.S."/>
        </authorList>
    </citation>
    <scope>NUCLEOTIDE SEQUENCE [LARGE SCALE GENOMIC DNA]</scope>
    <source>
        <strain evidence="13">CH2 X CH6</strain>
    </source>
</reference>
<dbReference type="OMA" id="FERWICR"/>
<keyword evidence="8" id="KW-1015">Disulfide bond</keyword>
<dbReference type="FunFam" id="2.10.25.10:FF:000014">
    <property type="entry name" value="Latent-transforming growth factor beta-binding protein 3"/>
    <property type="match status" value="2"/>
</dbReference>
<evidence type="ECO:0000256" key="7">
    <source>
        <dbReference type="ARBA" id="ARBA00022837"/>
    </source>
</evidence>
<dbReference type="Pfam" id="PF12662">
    <property type="entry name" value="cEGF"/>
    <property type="match status" value="3"/>
</dbReference>
<evidence type="ECO:0000256" key="2">
    <source>
        <dbReference type="ARBA" id="ARBA00006373"/>
    </source>
</evidence>
<dbReference type="PROSITE" id="PS01187">
    <property type="entry name" value="EGF_CA"/>
    <property type="match status" value="3"/>
</dbReference>
<dbReference type="PANTHER" id="PTHR24034:SF195">
    <property type="entry name" value="EGF-LIKE DOMAIN-CONTAINING PROTEIN"/>
    <property type="match status" value="1"/>
</dbReference>
<dbReference type="Proteomes" id="UP000001593">
    <property type="component" value="Unassembled WGS sequence"/>
</dbReference>
<dbReference type="InterPro" id="IPR026823">
    <property type="entry name" value="cEGF"/>
</dbReference>
<dbReference type="FunFam" id="2.10.25.10:FF:000240">
    <property type="entry name" value="Vitamin K-dependent protein S"/>
    <property type="match status" value="1"/>
</dbReference>
<keyword evidence="9" id="KW-0325">Glycoprotein</keyword>
<organism evidence="12 13">
    <name type="scientific">Nematostella vectensis</name>
    <name type="common">Starlet sea anemone</name>
    <dbReference type="NCBI Taxonomy" id="45351"/>
    <lineage>
        <taxon>Eukaryota</taxon>
        <taxon>Metazoa</taxon>
        <taxon>Cnidaria</taxon>
        <taxon>Anthozoa</taxon>
        <taxon>Hexacorallia</taxon>
        <taxon>Actiniaria</taxon>
        <taxon>Edwardsiidae</taxon>
        <taxon>Nematostella</taxon>
    </lineage>
</organism>
<dbReference type="SMART" id="SM00181">
    <property type="entry name" value="EGF"/>
    <property type="match status" value="9"/>
</dbReference>
<dbReference type="FunFam" id="2.10.25.10:FF:000008">
    <property type="entry name" value="Signal peptide, CUB domain, EGF-like 2"/>
    <property type="match status" value="1"/>
</dbReference>
<comment type="subcellular location">
    <subcellularLocation>
        <location evidence="1">Secreted</location>
    </subcellularLocation>
</comment>
<evidence type="ECO:0000313" key="13">
    <source>
        <dbReference type="Proteomes" id="UP000001593"/>
    </source>
</evidence>
<dbReference type="HOGENOM" id="CLU_004826_1_2_1"/>
<dbReference type="CDD" id="cd00054">
    <property type="entry name" value="EGF_CA"/>
    <property type="match status" value="5"/>
</dbReference>
<evidence type="ECO:0000256" key="8">
    <source>
        <dbReference type="ARBA" id="ARBA00023157"/>
    </source>
</evidence>
<evidence type="ECO:0000256" key="1">
    <source>
        <dbReference type="ARBA" id="ARBA00004613"/>
    </source>
</evidence>
<keyword evidence="5" id="KW-0732">Signal</keyword>
<dbReference type="PROSITE" id="PS00010">
    <property type="entry name" value="ASX_HYDROXYL"/>
    <property type="match status" value="4"/>
</dbReference>
<keyword evidence="7" id="KW-0106">Calcium</keyword>
<protein>
    <recommendedName>
        <fullName evidence="11">EGF-like domain-containing protein</fullName>
    </recommendedName>
</protein>
<evidence type="ECO:0000256" key="10">
    <source>
        <dbReference type="PROSITE-ProRule" id="PRU00076"/>
    </source>
</evidence>
<comment type="similarity">
    <text evidence="2">Belongs to the EGF domain peptide family.</text>
</comment>
<dbReference type="SUPFAM" id="SSF57184">
    <property type="entry name" value="Growth factor receptor domain"/>
    <property type="match status" value="2"/>
</dbReference>
<dbReference type="GO" id="GO:0005576">
    <property type="term" value="C:extracellular region"/>
    <property type="evidence" value="ECO:0007669"/>
    <property type="project" value="UniProtKB-SubCell"/>
</dbReference>
<feature type="domain" description="EGF-like" evidence="11">
    <location>
        <begin position="311"/>
        <end position="351"/>
    </location>
</feature>
<dbReference type="STRING" id="45351.A7RVN4"/>
<name>A7RVN4_NEMVE</name>
<dbReference type="PANTHER" id="PTHR24034">
    <property type="entry name" value="EGF-LIKE DOMAIN-CONTAINING PROTEIN"/>
    <property type="match status" value="1"/>
</dbReference>
<evidence type="ECO:0000256" key="3">
    <source>
        <dbReference type="ARBA" id="ARBA00022525"/>
    </source>
</evidence>
<dbReference type="PROSITE" id="PS01186">
    <property type="entry name" value="EGF_2"/>
    <property type="match status" value="4"/>
</dbReference>
<evidence type="ECO:0000256" key="4">
    <source>
        <dbReference type="ARBA" id="ARBA00022536"/>
    </source>
</evidence>
<dbReference type="SMART" id="SM00179">
    <property type="entry name" value="EGF_CA"/>
    <property type="match status" value="10"/>
</dbReference>
<proteinExistence type="inferred from homology"/>
<evidence type="ECO:0000256" key="5">
    <source>
        <dbReference type="ARBA" id="ARBA00022729"/>
    </source>
</evidence>
<dbReference type="EMBL" id="DS469544">
    <property type="protein sequence ID" value="EDO44417.1"/>
    <property type="molecule type" value="Genomic_DNA"/>
</dbReference>
<feature type="domain" description="EGF-like" evidence="11">
    <location>
        <begin position="10"/>
        <end position="50"/>
    </location>
</feature>
<keyword evidence="6" id="KW-0677">Repeat</keyword>
<gene>
    <name evidence="12" type="ORF">NEMVEDRAFT_v1g182469</name>
</gene>
<dbReference type="eggNOG" id="KOG1217">
    <property type="taxonomic scope" value="Eukaryota"/>
</dbReference>
<evidence type="ECO:0000313" key="12">
    <source>
        <dbReference type="EMBL" id="EDO44417.1"/>
    </source>
</evidence>
<comment type="caution">
    <text evidence="10">Lacks conserved residue(s) required for the propagation of feature annotation.</text>
</comment>
<dbReference type="AlphaFoldDB" id="A7RVN4"/>
<feature type="domain" description="EGF-like" evidence="11">
    <location>
        <begin position="352"/>
        <end position="398"/>
    </location>
</feature>
<accession>A7RVN4</accession>
<dbReference type="InterPro" id="IPR001881">
    <property type="entry name" value="EGF-like_Ca-bd_dom"/>
</dbReference>
<dbReference type="InterPro" id="IPR018097">
    <property type="entry name" value="EGF_Ca-bd_CS"/>
</dbReference>
<dbReference type="Pfam" id="PF07645">
    <property type="entry name" value="EGF_CA"/>
    <property type="match status" value="6"/>
</dbReference>
<dbReference type="InterPro" id="IPR000742">
    <property type="entry name" value="EGF"/>
</dbReference>
<dbReference type="InterPro" id="IPR049883">
    <property type="entry name" value="NOTCH1_EGF-like"/>
</dbReference>
<dbReference type="InterPro" id="IPR009030">
    <property type="entry name" value="Growth_fac_rcpt_cys_sf"/>
</dbReference>
<dbReference type="InterPro" id="IPR000152">
    <property type="entry name" value="EGF-type_Asp/Asn_hydroxyl_site"/>
</dbReference>
<evidence type="ECO:0000256" key="6">
    <source>
        <dbReference type="ARBA" id="ARBA00022737"/>
    </source>
</evidence>
<keyword evidence="13" id="KW-1185">Reference proteome</keyword>
<keyword evidence="3" id="KW-0964">Secreted</keyword>
<evidence type="ECO:0000256" key="9">
    <source>
        <dbReference type="ARBA" id="ARBA00023180"/>
    </source>
</evidence>
<dbReference type="GO" id="GO:0005509">
    <property type="term" value="F:calcium ion binding"/>
    <property type="evidence" value="ECO:0007669"/>
    <property type="project" value="InterPro"/>
</dbReference>